<feature type="domain" description="Endoribonuclease L-PSP/chorismate mutase-like" evidence="1">
    <location>
        <begin position="6"/>
        <end position="140"/>
    </location>
</feature>
<evidence type="ECO:0000313" key="2">
    <source>
        <dbReference type="EMBL" id="TMI87054.1"/>
    </source>
</evidence>
<dbReference type="InterPro" id="IPR035959">
    <property type="entry name" value="RutC-like_sf"/>
</dbReference>
<dbReference type="PANTHER" id="PTHR43760:SF1">
    <property type="entry name" value="ENDORIBONUCLEASE L-PSP_CHORISMATE MUTASE-LIKE DOMAIN-CONTAINING PROTEIN"/>
    <property type="match status" value="1"/>
</dbReference>
<dbReference type="Pfam" id="PF14588">
    <property type="entry name" value="YjgF_endoribonc"/>
    <property type="match status" value="1"/>
</dbReference>
<protein>
    <submittedName>
        <fullName evidence="2">RidA family protein</fullName>
    </submittedName>
</protein>
<dbReference type="AlphaFoldDB" id="A0A537JUB0"/>
<organism evidence="2 3">
    <name type="scientific">Candidatus Segetimicrobium genomatis</name>
    <dbReference type="NCBI Taxonomy" id="2569760"/>
    <lineage>
        <taxon>Bacteria</taxon>
        <taxon>Bacillati</taxon>
        <taxon>Candidatus Sysuimicrobiota</taxon>
        <taxon>Candidatus Sysuimicrobiia</taxon>
        <taxon>Candidatus Sysuimicrobiales</taxon>
        <taxon>Candidatus Segetimicrobiaceae</taxon>
        <taxon>Candidatus Segetimicrobium</taxon>
    </lineage>
</organism>
<name>A0A537JUB0_9BACT</name>
<evidence type="ECO:0000313" key="3">
    <source>
        <dbReference type="Proteomes" id="UP000318509"/>
    </source>
</evidence>
<dbReference type="Gene3D" id="3.30.1330.40">
    <property type="entry name" value="RutC-like"/>
    <property type="match status" value="1"/>
</dbReference>
<dbReference type="SUPFAM" id="SSF55298">
    <property type="entry name" value="YjgF-like"/>
    <property type="match status" value="1"/>
</dbReference>
<proteinExistence type="predicted"/>
<dbReference type="Proteomes" id="UP000318509">
    <property type="component" value="Unassembled WGS sequence"/>
</dbReference>
<dbReference type="EMBL" id="VBAK01000168">
    <property type="protein sequence ID" value="TMI87054.1"/>
    <property type="molecule type" value="Genomic_DNA"/>
</dbReference>
<evidence type="ECO:0000259" key="1">
    <source>
        <dbReference type="Pfam" id="PF14588"/>
    </source>
</evidence>
<sequence length="154" mass="16261">MADSIEQRLSDLGLKLPQPPKPVANYVGAVTAGKLVFVSGHGPYRDGKLAYVGKVDSVVPVEDAAKAAQLVMLNALASLKAEIGSLDRVRRIVKLLGMVNSDPGFARQPEVINGASDLLTTLFGERGRHARAAVGMGALPFGISVEIEMVVEIQ</sequence>
<dbReference type="PANTHER" id="PTHR43760">
    <property type="entry name" value="ENDORIBONUCLEASE-RELATED"/>
    <property type="match status" value="1"/>
</dbReference>
<accession>A0A537JUB0</accession>
<dbReference type="InterPro" id="IPR013813">
    <property type="entry name" value="Endoribo_LPSP/chorism_mut-like"/>
</dbReference>
<reference evidence="2 3" key="1">
    <citation type="journal article" date="2019" name="Nat. Microbiol.">
        <title>Mediterranean grassland soil C-N compound turnover is dependent on rainfall and depth, and is mediated by genomically divergent microorganisms.</title>
        <authorList>
            <person name="Diamond S."/>
            <person name="Andeer P.F."/>
            <person name="Li Z."/>
            <person name="Crits-Christoph A."/>
            <person name="Burstein D."/>
            <person name="Anantharaman K."/>
            <person name="Lane K.R."/>
            <person name="Thomas B.C."/>
            <person name="Pan C."/>
            <person name="Northen T.R."/>
            <person name="Banfield J.F."/>
        </authorList>
    </citation>
    <scope>NUCLEOTIDE SEQUENCE [LARGE SCALE GENOMIC DNA]</scope>
    <source>
        <strain evidence="2">NP_3</strain>
    </source>
</reference>
<dbReference type="CDD" id="cd02199">
    <property type="entry name" value="YjgF_YER057c_UK114_like_1"/>
    <property type="match status" value="1"/>
</dbReference>
<gene>
    <name evidence="2" type="ORF">E6H00_16860</name>
</gene>
<comment type="caution">
    <text evidence="2">The sequence shown here is derived from an EMBL/GenBank/DDBJ whole genome shotgun (WGS) entry which is preliminary data.</text>
</comment>